<evidence type="ECO:0000256" key="1">
    <source>
        <dbReference type="ARBA" id="ARBA00023015"/>
    </source>
</evidence>
<evidence type="ECO:0000256" key="2">
    <source>
        <dbReference type="ARBA" id="ARBA00023163"/>
    </source>
</evidence>
<gene>
    <name evidence="4" type="ORF">NE857_18090</name>
</gene>
<dbReference type="InterPro" id="IPR011051">
    <property type="entry name" value="RmlC_Cupin_sf"/>
</dbReference>
<evidence type="ECO:0000313" key="4">
    <source>
        <dbReference type="EMBL" id="USY17263.1"/>
    </source>
</evidence>
<dbReference type="PANTHER" id="PTHR11019">
    <property type="entry name" value="HTH-TYPE TRANSCRIPTIONAL REGULATOR NIMR"/>
    <property type="match status" value="1"/>
</dbReference>
<dbReference type="InterPro" id="IPR009057">
    <property type="entry name" value="Homeodomain-like_sf"/>
</dbReference>
<dbReference type="PANTHER" id="PTHR11019:SF159">
    <property type="entry name" value="TRANSCRIPTIONAL REGULATOR-RELATED"/>
    <property type="match status" value="1"/>
</dbReference>
<proteinExistence type="predicted"/>
<evidence type="ECO:0000313" key="5">
    <source>
        <dbReference type="Proteomes" id="UP001055940"/>
    </source>
</evidence>
<accession>A0ABY5D2F1</accession>
<sequence length="249" mass="27210">MTPKQLCRVVPENSIRFLGHDTHAHDVPHLIHVVTGTADLVVEGQQITLAARYNLWLAPGVPHSMRLRDAGMALGPMLSPATLPPERVHRLGVVPALTRVMMTVLGAAPATAEQVHPFRQALDAVLEGLPRPCFPVPVPEHPVARAIAREALDRDTTLEELARRHHTSVRHVQRLFAEQTGYPFTRWRTRARLNTAVSSLRAGYGLPEAARASGYLTRSGLVRALSRETGLPESRFAHDPLSALGPAPA</sequence>
<dbReference type="SUPFAM" id="SSF46689">
    <property type="entry name" value="Homeodomain-like"/>
    <property type="match status" value="1"/>
</dbReference>
<keyword evidence="2" id="KW-0804">Transcription</keyword>
<keyword evidence="1" id="KW-0805">Transcription regulation</keyword>
<dbReference type="RefSeq" id="WP_254416841.1">
    <property type="nucleotide sequence ID" value="NZ_BAAAJB010000003.1"/>
</dbReference>
<dbReference type="Gene3D" id="2.60.120.10">
    <property type="entry name" value="Jelly Rolls"/>
    <property type="match status" value="1"/>
</dbReference>
<dbReference type="InterPro" id="IPR014710">
    <property type="entry name" value="RmlC-like_jellyroll"/>
</dbReference>
<dbReference type="EMBL" id="CP099837">
    <property type="protein sequence ID" value="USY17263.1"/>
    <property type="molecule type" value="Genomic_DNA"/>
</dbReference>
<organism evidence="4 5">
    <name type="scientific">Nocardiopsis exhalans</name>
    <dbReference type="NCBI Taxonomy" id="163604"/>
    <lineage>
        <taxon>Bacteria</taxon>
        <taxon>Bacillati</taxon>
        <taxon>Actinomycetota</taxon>
        <taxon>Actinomycetes</taxon>
        <taxon>Streptosporangiales</taxon>
        <taxon>Nocardiopsidaceae</taxon>
        <taxon>Nocardiopsis</taxon>
    </lineage>
</organism>
<dbReference type="Pfam" id="PF12833">
    <property type="entry name" value="HTH_18"/>
    <property type="match status" value="1"/>
</dbReference>
<dbReference type="SUPFAM" id="SSF51182">
    <property type="entry name" value="RmlC-like cupins"/>
    <property type="match status" value="1"/>
</dbReference>
<dbReference type="Proteomes" id="UP001055940">
    <property type="component" value="Chromosome"/>
</dbReference>
<reference evidence="4" key="1">
    <citation type="submission" date="2022-06" db="EMBL/GenBank/DDBJ databases">
        <authorList>
            <person name="Ping M."/>
        </authorList>
    </citation>
    <scope>NUCLEOTIDE SEQUENCE</scope>
    <source>
        <strain evidence="4">JCM11759T</strain>
    </source>
</reference>
<keyword evidence="5" id="KW-1185">Reference proteome</keyword>
<dbReference type="PROSITE" id="PS01124">
    <property type="entry name" value="HTH_ARAC_FAMILY_2"/>
    <property type="match status" value="1"/>
</dbReference>
<protein>
    <submittedName>
        <fullName evidence="4">AraC family transcriptional regulator</fullName>
    </submittedName>
</protein>
<dbReference type="Gene3D" id="1.10.10.60">
    <property type="entry name" value="Homeodomain-like"/>
    <property type="match status" value="1"/>
</dbReference>
<evidence type="ECO:0000259" key="3">
    <source>
        <dbReference type="PROSITE" id="PS01124"/>
    </source>
</evidence>
<name>A0ABY5D2F1_9ACTN</name>
<dbReference type="SMART" id="SM00342">
    <property type="entry name" value="HTH_ARAC"/>
    <property type="match status" value="1"/>
</dbReference>
<feature type="domain" description="HTH araC/xylS-type" evidence="3">
    <location>
        <begin position="142"/>
        <end position="239"/>
    </location>
</feature>
<dbReference type="InterPro" id="IPR018060">
    <property type="entry name" value="HTH_AraC"/>
</dbReference>